<dbReference type="AlphaFoldDB" id="A0AAV3R9F4"/>
<dbReference type="Proteomes" id="UP001454036">
    <property type="component" value="Unassembled WGS sequence"/>
</dbReference>
<feature type="region of interest" description="Disordered" evidence="1">
    <location>
        <begin position="104"/>
        <end position="125"/>
    </location>
</feature>
<sequence>MVKTREGTFEVENIVEEVNPERVTENIEGVQPSVNDTSIETSYKSAKTHSYVDPIVAEILAEMSKVKIGGVSGSRKKKRLGKQGVPVRHNIRDVNPFVEEVAVDSPGENQDDDDVVDVSSTANRKRTRANAAALEKKRVALGAGGDVVDSAELVEAMDLEELGKLVEKKKA</sequence>
<keyword evidence="3" id="KW-1185">Reference proteome</keyword>
<protein>
    <submittedName>
        <fullName evidence="2">Uncharacterized protein</fullName>
    </submittedName>
</protein>
<reference evidence="2 3" key="1">
    <citation type="submission" date="2024-01" db="EMBL/GenBank/DDBJ databases">
        <title>The complete chloroplast genome sequence of Lithospermum erythrorhizon: insights into the phylogenetic relationship among Boraginaceae species and the maternal lineages of purple gromwells.</title>
        <authorList>
            <person name="Okada T."/>
            <person name="Watanabe K."/>
        </authorList>
    </citation>
    <scope>NUCLEOTIDE SEQUENCE [LARGE SCALE GENOMIC DNA]</scope>
</reference>
<gene>
    <name evidence="2" type="ORF">LIER_25605</name>
</gene>
<evidence type="ECO:0000313" key="2">
    <source>
        <dbReference type="EMBL" id="GAA0171617.1"/>
    </source>
</evidence>
<proteinExistence type="predicted"/>
<dbReference type="EMBL" id="BAABME010007752">
    <property type="protein sequence ID" value="GAA0171617.1"/>
    <property type="molecule type" value="Genomic_DNA"/>
</dbReference>
<organism evidence="2 3">
    <name type="scientific">Lithospermum erythrorhizon</name>
    <name type="common">Purple gromwell</name>
    <name type="synonym">Lithospermum officinale var. erythrorhizon</name>
    <dbReference type="NCBI Taxonomy" id="34254"/>
    <lineage>
        <taxon>Eukaryota</taxon>
        <taxon>Viridiplantae</taxon>
        <taxon>Streptophyta</taxon>
        <taxon>Embryophyta</taxon>
        <taxon>Tracheophyta</taxon>
        <taxon>Spermatophyta</taxon>
        <taxon>Magnoliopsida</taxon>
        <taxon>eudicotyledons</taxon>
        <taxon>Gunneridae</taxon>
        <taxon>Pentapetalae</taxon>
        <taxon>asterids</taxon>
        <taxon>lamiids</taxon>
        <taxon>Boraginales</taxon>
        <taxon>Boraginaceae</taxon>
        <taxon>Boraginoideae</taxon>
        <taxon>Lithospermeae</taxon>
        <taxon>Lithospermum</taxon>
    </lineage>
</organism>
<evidence type="ECO:0000256" key="1">
    <source>
        <dbReference type="SAM" id="MobiDB-lite"/>
    </source>
</evidence>
<accession>A0AAV3R9F4</accession>
<evidence type="ECO:0000313" key="3">
    <source>
        <dbReference type="Proteomes" id="UP001454036"/>
    </source>
</evidence>
<comment type="caution">
    <text evidence="2">The sequence shown here is derived from an EMBL/GenBank/DDBJ whole genome shotgun (WGS) entry which is preliminary data.</text>
</comment>
<name>A0AAV3R9F4_LITER</name>